<evidence type="ECO:0000259" key="3">
    <source>
        <dbReference type="PROSITE" id="PS50043"/>
    </source>
</evidence>
<evidence type="ECO:0000256" key="1">
    <source>
        <dbReference type="ARBA" id="ARBA00022741"/>
    </source>
</evidence>
<gene>
    <name evidence="4" type="ORF">ACFFGN_18095</name>
</gene>
<dbReference type="InterPro" id="IPR016032">
    <property type="entry name" value="Sig_transdc_resp-reg_C-effctor"/>
</dbReference>
<dbReference type="InterPro" id="IPR027417">
    <property type="entry name" value="P-loop_NTPase"/>
</dbReference>
<dbReference type="CDD" id="cd06170">
    <property type="entry name" value="LuxR_C_like"/>
    <property type="match status" value="1"/>
</dbReference>
<dbReference type="PANTHER" id="PTHR16305">
    <property type="entry name" value="TESTICULAR SOLUBLE ADENYLYL CYCLASE"/>
    <property type="match status" value="1"/>
</dbReference>
<dbReference type="PRINTS" id="PR00038">
    <property type="entry name" value="HTHLUXR"/>
</dbReference>
<keyword evidence="5" id="KW-1185">Reference proteome</keyword>
<reference evidence="4 5" key="1">
    <citation type="submission" date="2024-09" db="EMBL/GenBank/DDBJ databases">
        <authorList>
            <person name="Sun Q."/>
            <person name="Mori K."/>
        </authorList>
    </citation>
    <scope>NUCLEOTIDE SEQUENCE [LARGE SCALE GENOMIC DNA]</scope>
    <source>
        <strain evidence="4 5">CGMCC 1.15906</strain>
    </source>
</reference>
<dbReference type="PROSITE" id="PS50043">
    <property type="entry name" value="HTH_LUXR_2"/>
    <property type="match status" value="1"/>
</dbReference>
<dbReference type="SUPFAM" id="SSF48452">
    <property type="entry name" value="TPR-like"/>
    <property type="match status" value="1"/>
</dbReference>
<dbReference type="Gene3D" id="3.40.50.300">
    <property type="entry name" value="P-loop containing nucleotide triphosphate hydrolases"/>
    <property type="match status" value="1"/>
</dbReference>
<proteinExistence type="predicted"/>
<dbReference type="RefSeq" id="WP_380049007.1">
    <property type="nucleotide sequence ID" value="NZ_JBHLTC010000020.1"/>
</dbReference>
<organism evidence="4 5">
    <name type="scientific">Kribbella deserti</name>
    <dbReference type="NCBI Taxonomy" id="1926257"/>
    <lineage>
        <taxon>Bacteria</taxon>
        <taxon>Bacillati</taxon>
        <taxon>Actinomycetota</taxon>
        <taxon>Actinomycetes</taxon>
        <taxon>Propionibacteriales</taxon>
        <taxon>Kribbellaceae</taxon>
        <taxon>Kribbella</taxon>
    </lineage>
</organism>
<dbReference type="Pfam" id="PF13191">
    <property type="entry name" value="AAA_16"/>
    <property type="match status" value="1"/>
</dbReference>
<dbReference type="PANTHER" id="PTHR16305:SF35">
    <property type="entry name" value="TRANSCRIPTIONAL ACTIVATOR DOMAIN"/>
    <property type="match status" value="1"/>
</dbReference>
<evidence type="ECO:0000313" key="4">
    <source>
        <dbReference type="EMBL" id="MFC0625996.1"/>
    </source>
</evidence>
<accession>A0ABV6QMX6</accession>
<dbReference type="InterPro" id="IPR011990">
    <property type="entry name" value="TPR-like_helical_dom_sf"/>
</dbReference>
<evidence type="ECO:0000313" key="5">
    <source>
        <dbReference type="Proteomes" id="UP001589890"/>
    </source>
</evidence>
<protein>
    <submittedName>
        <fullName evidence="4">Helix-turn-helix transcriptional regulator</fullName>
    </submittedName>
</protein>
<keyword evidence="2" id="KW-0067">ATP-binding</keyword>
<evidence type="ECO:0000256" key="2">
    <source>
        <dbReference type="ARBA" id="ARBA00022840"/>
    </source>
</evidence>
<comment type="caution">
    <text evidence="4">The sequence shown here is derived from an EMBL/GenBank/DDBJ whole genome shotgun (WGS) entry which is preliminary data.</text>
</comment>
<feature type="domain" description="HTH luxR-type" evidence="3">
    <location>
        <begin position="875"/>
        <end position="940"/>
    </location>
</feature>
<sequence>MNGAMGRRVSSSRLIGRGDELAALKEFLAGLRQGEPGVAMVSGRAGSGKTRLIAELDKLLRKQRVTVLRGTCLPLDAGGPPYLPLHTALRPALPHEAPVLAALADPGLLSRTQLFEQLRVAMEALGGHGRCVLVVEDVHWADRATQDALLYLVAQMTAGRWGLVLTMRPEDYSGGNTLSDALERRPVLRVQLGTMTQDEVREQAAAITGTMPTEDDAAILHRRTGGIPLLVEEVLAAGGSGVPDHLRAIFLSRIKALGADVGEVLNAAAVVGRVCDERVFAEVLDRSLNGIREASRLAVEGDLLAVEDGGYRIRHELLKDAVYEALPPARRRELHLRTARVLTGLGQADAAELAHHWHRGGAAEEAARTSLVAAALAERAAAPGAAYLHFERVLALWSAAGEEFQSAAGGRAEVLRLTAIAAERSGAFDAAVALTEERLGHCRDVDLPLVWERLARYRWQDGDGLGAATAYQESIQRLPPDARSDARAKVLSGYAWYLSLSGSADDAMSVSAAALETARDVTDPAIRWQVLFSWGLARLDTSAGLEALEQARELAASLDAGYDVAICDLQRNVSLRSLGRYSDCEAVLRNGLRYAAAHGLSRSVGAVLSYMLAERLIECGDWAEASELLRSARAQRTRGIPAYFTGGYLARLAAYQGDDSLLTDSVAEVESIAVTVPQQPVPHAMALLAKAERSLWAGQPSSAAQSSAAAMEVLVGETGYRANAAAVLARAQADMAHSAVLRGDVAYRPILSQSELCRLAAEWRTSTHEPVRAFSALVRAEADRMDGARDPIPWRNAVEAWSIAGWPYWTAYARWRLGWALLRERSGRPEARQELRGAYETACALGAEPLRGAIEELAVSARLQVVPGADRAEVWAADEFGLTARESEVLPLLAAGRTNAEIAQILVISPRTVGEHVSRILHKLGAGRRTEAAAIARRAGLIDTSAGEDGIRRSTDV</sequence>
<dbReference type="InterPro" id="IPR041664">
    <property type="entry name" value="AAA_16"/>
</dbReference>
<dbReference type="SUPFAM" id="SSF46894">
    <property type="entry name" value="C-terminal effector domain of the bipartite response regulators"/>
    <property type="match status" value="1"/>
</dbReference>
<dbReference type="Pfam" id="PF00196">
    <property type="entry name" value="GerE"/>
    <property type="match status" value="1"/>
</dbReference>
<dbReference type="SUPFAM" id="SSF52540">
    <property type="entry name" value="P-loop containing nucleoside triphosphate hydrolases"/>
    <property type="match status" value="1"/>
</dbReference>
<dbReference type="PROSITE" id="PS00622">
    <property type="entry name" value="HTH_LUXR_1"/>
    <property type="match status" value="1"/>
</dbReference>
<dbReference type="Proteomes" id="UP001589890">
    <property type="component" value="Unassembled WGS sequence"/>
</dbReference>
<dbReference type="Gene3D" id="1.10.10.10">
    <property type="entry name" value="Winged helix-like DNA-binding domain superfamily/Winged helix DNA-binding domain"/>
    <property type="match status" value="1"/>
</dbReference>
<dbReference type="InterPro" id="IPR000792">
    <property type="entry name" value="Tscrpt_reg_LuxR_C"/>
</dbReference>
<dbReference type="InterPro" id="IPR036388">
    <property type="entry name" value="WH-like_DNA-bd_sf"/>
</dbReference>
<name>A0ABV6QMX6_9ACTN</name>
<dbReference type="EMBL" id="JBHLTC010000020">
    <property type="protein sequence ID" value="MFC0625996.1"/>
    <property type="molecule type" value="Genomic_DNA"/>
</dbReference>
<keyword evidence="1" id="KW-0547">Nucleotide-binding</keyword>
<dbReference type="SMART" id="SM00421">
    <property type="entry name" value="HTH_LUXR"/>
    <property type="match status" value="1"/>
</dbReference>